<dbReference type="PANTHER" id="PTHR31778:SF2">
    <property type="entry name" value="BUD SITE SELECTION PROTEIN RAX2"/>
    <property type="match status" value="1"/>
</dbReference>
<evidence type="ECO:0000256" key="1">
    <source>
        <dbReference type="SAM" id="MobiDB-lite"/>
    </source>
</evidence>
<evidence type="ECO:0000313" key="8">
    <source>
        <dbReference type="Proteomes" id="UP000001881"/>
    </source>
</evidence>
<dbReference type="SUPFAM" id="SSF101898">
    <property type="entry name" value="NHL repeat"/>
    <property type="match status" value="1"/>
</dbReference>
<feature type="domain" description="Rax2-like third" evidence="6">
    <location>
        <begin position="401"/>
        <end position="562"/>
    </location>
</feature>
<proteinExistence type="predicted"/>
<dbReference type="InterPro" id="IPR048265">
    <property type="entry name" value="Rax2-like_third"/>
</dbReference>
<dbReference type="HOGENOM" id="CLU_005863_0_0_1"/>
<dbReference type="GO" id="GO:1902929">
    <property type="term" value="C:plasma membrane of growing cell tip"/>
    <property type="evidence" value="ECO:0007669"/>
    <property type="project" value="TreeGrafter"/>
</dbReference>
<dbReference type="PANTHER" id="PTHR31778">
    <property type="entry name" value="BUD SITE SELECTION PROTEIN RAX2"/>
    <property type="match status" value="1"/>
</dbReference>
<evidence type="ECO:0000256" key="2">
    <source>
        <dbReference type="SAM" id="Phobius"/>
    </source>
</evidence>
<dbReference type="InterPro" id="IPR024982">
    <property type="entry name" value="Rax2-like_C"/>
</dbReference>
<protein>
    <submittedName>
        <fullName evidence="7">WGS project CABT00000000 data, contig 2.1</fullName>
    </submittedName>
</protein>
<dbReference type="SUPFAM" id="SSF50965">
    <property type="entry name" value="Galactose oxidase, central domain"/>
    <property type="match status" value="1"/>
</dbReference>
<dbReference type="AlphaFoldDB" id="F7VL32"/>
<evidence type="ECO:0000313" key="7">
    <source>
        <dbReference type="EMBL" id="CCC06209.1"/>
    </source>
</evidence>
<keyword evidence="2" id="KW-0472">Membrane</keyword>
<dbReference type="FunCoup" id="F7VL32">
    <property type="interactions" value="60"/>
</dbReference>
<dbReference type="Pfam" id="PF20842">
    <property type="entry name" value="Rax2_2"/>
    <property type="match status" value="1"/>
</dbReference>
<evidence type="ECO:0000259" key="6">
    <source>
        <dbReference type="Pfam" id="PF20843"/>
    </source>
</evidence>
<feature type="chain" id="PRO_5003364199" evidence="3">
    <location>
        <begin position="36"/>
        <end position="1265"/>
    </location>
</feature>
<dbReference type="InterPro" id="IPR011043">
    <property type="entry name" value="Gal_Oxase/kelch_b-propeller"/>
</dbReference>
<dbReference type="OrthoDB" id="2503993at2759"/>
<dbReference type="VEuPathDB" id="FungiDB:SMAC_00426"/>
<dbReference type="Pfam" id="PF20843">
    <property type="entry name" value="Rax2_3"/>
    <property type="match status" value="1"/>
</dbReference>
<organism evidence="7 8">
    <name type="scientific">Sordaria macrospora (strain ATCC MYA-333 / DSM 997 / K(L3346) / K-hell)</name>
    <dbReference type="NCBI Taxonomy" id="771870"/>
    <lineage>
        <taxon>Eukaryota</taxon>
        <taxon>Fungi</taxon>
        <taxon>Dikarya</taxon>
        <taxon>Ascomycota</taxon>
        <taxon>Pezizomycotina</taxon>
        <taxon>Sordariomycetes</taxon>
        <taxon>Sordariomycetidae</taxon>
        <taxon>Sordariales</taxon>
        <taxon>Sordariaceae</taxon>
        <taxon>Sordaria</taxon>
    </lineage>
</organism>
<evidence type="ECO:0000259" key="4">
    <source>
        <dbReference type="Pfam" id="PF12768"/>
    </source>
</evidence>
<feature type="signal peptide" evidence="3">
    <location>
        <begin position="1"/>
        <end position="35"/>
    </location>
</feature>
<dbReference type="OMA" id="NMYTPGC"/>
<feature type="domain" description="Rax2-like second" evidence="5">
    <location>
        <begin position="242"/>
        <end position="390"/>
    </location>
</feature>
<name>F7VL32_SORMK</name>
<dbReference type="GeneID" id="10809691"/>
<reference evidence="7 8" key="1">
    <citation type="journal article" date="2010" name="PLoS Genet.">
        <title>De novo assembly of a 40 Mb eukaryotic genome from short sequence reads: Sordaria macrospora, a model organism for fungal morphogenesis.</title>
        <authorList>
            <person name="Nowrousian M."/>
            <person name="Stajich J."/>
            <person name="Chu M."/>
            <person name="Engh I."/>
            <person name="Espagne E."/>
            <person name="Halliday K."/>
            <person name="Kamerewerd J."/>
            <person name="Kempken F."/>
            <person name="Knab B."/>
            <person name="Kuo H.C."/>
            <person name="Osiewacz H.D."/>
            <person name="Poeggeler S."/>
            <person name="Read N."/>
            <person name="Seiler S."/>
            <person name="Smith K."/>
            <person name="Zickler D."/>
            <person name="Kueck U."/>
            <person name="Freitag M."/>
        </authorList>
    </citation>
    <scope>NUCLEOTIDE SEQUENCE [LARGE SCALE GENOMIC DNA]</scope>
    <source>
        <strain evidence="8">ATCC MYA-333 / DSM 997 / K(L3346) / K-hell</strain>
        <tissue evidence="7">Mycelium</tissue>
    </source>
</reference>
<keyword evidence="2" id="KW-1133">Transmembrane helix</keyword>
<dbReference type="InParanoid" id="F7VL32"/>
<dbReference type="Proteomes" id="UP000001881">
    <property type="component" value="Unassembled WGS sequence"/>
</dbReference>
<evidence type="ECO:0000256" key="3">
    <source>
        <dbReference type="SAM" id="SignalP"/>
    </source>
</evidence>
<dbReference type="STRING" id="771870.F7VL32"/>
<feature type="domain" description="Rax2-like C-terminal" evidence="4">
    <location>
        <begin position="919"/>
        <end position="1168"/>
    </location>
</feature>
<keyword evidence="3" id="KW-0732">Signal</keyword>
<dbReference type="eggNOG" id="ENOG502QQZD">
    <property type="taxonomic scope" value="Eukaryota"/>
</dbReference>
<gene>
    <name evidence="7" type="ORF">SMAC_00426</name>
</gene>
<dbReference type="Pfam" id="PF12768">
    <property type="entry name" value="Rax2"/>
    <property type="match status" value="1"/>
</dbReference>
<feature type="region of interest" description="Disordered" evidence="1">
    <location>
        <begin position="1237"/>
        <end position="1265"/>
    </location>
</feature>
<comment type="caution">
    <text evidence="7">The sequence shown here is derived from an EMBL/GenBank/DDBJ whole genome shotgun (WGS) entry which is preliminary data.</text>
</comment>
<keyword evidence="2" id="KW-0812">Transmembrane</keyword>
<dbReference type="InterPro" id="IPR048266">
    <property type="entry name" value="Rax2-like_second"/>
</dbReference>
<feature type="region of interest" description="Disordered" evidence="1">
    <location>
        <begin position="808"/>
        <end position="831"/>
    </location>
</feature>
<sequence length="1265" mass="134505">MRLPFRRRNDARGQSFSPISLLLTLTSVALSPATAISFTPAPVTNLDLKDLGRVALAGDFSGISLFQFEEQNERPFKTNGSQSLMARMPNGIFGPVVTTDATILTMCNFVEDSGKSGLIIAGNFTSLQLPTHGSESPTIKESKAIALFDPNTSKIETLSGLEGQVYAVLCDRDTNSVYVGGSFEGETSRNAIAWVGGQGWTELPFKGFNGPVNSITKASNGHIIWGGTFTGLGNATAPTERDGQVINLSTADISAGSSTTREEFSDPKNIVCSTSGADGTGKTWLLQENSPGFWQAKFRHGFRPTKLRLYNTHQDGAGTKTWRFTALPINGIMNMTYVDPVTKKNATCTSECPLSNDKDTKFQEFHFVNVIGMNEFRIDISDYYGSGGGLNGIELFGDDIYSYAIDDFNEPSCANLEFKSSSTKTGPWKVTPSHQSTAEYLTAQISAPITNTSAKIVFSPDIRESGFYTVNLYTPGCIQDDTCATRGQVQITGQMVADRTRDDFETQVFYQTNNFDKYDQIYRGNIDASSSSFRPQVTLTPLAGQNLANITLVAQSVSFTLINSTGGLNGLFEYTPGRPVNVSDFTASAINRLGSSFSGKSAVNTLATSGDAVFVGGNFTSPSVQHVVALNTKDSTNKTLGGGLNGEVESMLLEGNTLYVGGSFNSTSEKSVDGLNNVAAYDTEKNAWNTLGAGVNGKVMRVVGLTMNITGSTPEFVVSVNGDFDELNAFDKNPAVSVTGFGIWVPSQKNWVQNLDLQLESIDGVLSTSILDRAGNGSLYAGSLISSTLGVRGIAGFGEKLTGFPVKIQAPPKSPSSSSLTKRDGSTSDSSLQGVVTGIFDKENKRNLTILGGHFTATGSGSAINNLLIMDGKNNDEVSGLGDGISQDSTVMALAVHNDILFAGGNITGTVNGNEVKALVTYNLASKSFNSQPPSLNGGEVTVSSIAVRDGTDDVYVGGSFTQAGSLDCPGVCFFSTSSSQWLQAGQNLGGTVNTLLWVDKNLLLAGGNLTINNTASTYLATYNSKTLVWDAYPDAGQLPGPVDVLTAGTSDKKQIWVSGTASNGSVYLMKSEKDDGSSWHSVGQTLQSGTKIRGLQIFHLSKSHDKHALVDDKEALMLTGHIVLPDFGSASGVLFDGANFKPFALTTNSGNAPGSLAAVFSEKQNFFGKDGKHLPLVFVVLIGLGISLALMLLIVVAGLILDRIRKKREGYVPAPTSMYDRGSGIQRIPPHELLEGLSKSRSGAPPDVNRHRGAQGVEDKMGFR</sequence>
<dbReference type="KEGG" id="smp:10809691"/>
<evidence type="ECO:0000259" key="5">
    <source>
        <dbReference type="Pfam" id="PF20842"/>
    </source>
</evidence>
<keyword evidence="8" id="KW-1185">Reference proteome</keyword>
<accession>F7VL32</accession>
<dbReference type="EMBL" id="CABT02000001">
    <property type="protein sequence ID" value="CCC06209.1"/>
    <property type="molecule type" value="Genomic_DNA"/>
</dbReference>
<feature type="transmembrane region" description="Helical" evidence="2">
    <location>
        <begin position="1177"/>
        <end position="1202"/>
    </location>
</feature>
<dbReference type="FunFam" id="2.120.10.80:FF:000127">
    <property type="entry name" value="Cellular morphogenesis protein (Rax2), putative"/>
    <property type="match status" value="1"/>
</dbReference>